<dbReference type="RefSeq" id="WP_145240180.1">
    <property type="nucleotide sequence ID" value="NZ_VNFF01000015.1"/>
</dbReference>
<name>A0ABY3FAV1_9GAMM</name>
<reference evidence="2 3" key="1">
    <citation type="submission" date="2019-07" db="EMBL/GenBank/DDBJ databases">
        <title>Diversity of Bacteria from Kongsfjorden, Arctic.</title>
        <authorList>
            <person name="Yu Y."/>
        </authorList>
    </citation>
    <scope>NUCLEOTIDE SEQUENCE [LARGE SCALE GENOMIC DNA]</scope>
    <source>
        <strain evidence="2 3">SM1927</strain>
    </source>
</reference>
<protein>
    <submittedName>
        <fullName evidence="2">DUF2063 domain-containing protein</fullName>
    </submittedName>
</protein>
<accession>A0ABY3FAV1</accession>
<feature type="domain" description="Putative DNA-binding" evidence="1">
    <location>
        <begin position="37"/>
        <end position="114"/>
    </location>
</feature>
<evidence type="ECO:0000313" key="2">
    <source>
        <dbReference type="EMBL" id="TVU81787.1"/>
    </source>
</evidence>
<dbReference type="Pfam" id="PF09836">
    <property type="entry name" value="DUF2063"/>
    <property type="match status" value="1"/>
</dbReference>
<evidence type="ECO:0000313" key="3">
    <source>
        <dbReference type="Proteomes" id="UP000317938"/>
    </source>
</evidence>
<dbReference type="InterPro" id="IPR018640">
    <property type="entry name" value="DUF2063"/>
</dbReference>
<gene>
    <name evidence="2" type="ORF">FQP85_15170</name>
</gene>
<organism evidence="2 3">
    <name type="scientific">Pseudoalteromonas neustonica</name>
    <dbReference type="NCBI Taxonomy" id="1840331"/>
    <lineage>
        <taxon>Bacteria</taxon>
        <taxon>Pseudomonadati</taxon>
        <taxon>Pseudomonadota</taxon>
        <taxon>Gammaproteobacteria</taxon>
        <taxon>Alteromonadales</taxon>
        <taxon>Pseudoalteromonadaceae</taxon>
        <taxon>Pseudoalteromonas</taxon>
    </lineage>
</organism>
<evidence type="ECO:0000259" key="1">
    <source>
        <dbReference type="Pfam" id="PF09836"/>
    </source>
</evidence>
<sequence>MSEHSLRQVQHWLQTVLIVRGDLDDKLLQAYAHDGVMLDTLIKSTDKISAQQRVDIYAAGYVLRLVDCLRCEFSLLAQYMGDSLFSTFAKAFIVTVPSKSWSLYYLGEQFAEFLAQTKPQGIIDVAQQTMVDLPAQIALFERTKSEVLVAQGLEKNVTATELSIEQQMLTCLVNNTDIQAAPCLRVITLDYPILELISQIEACIVKLEVMPDELILPIQQPCYLALTRIHYRFRVWSLAHWQYLLLGFCIQGSSFNMAIKQTALQLEVSSDELTSDAMMWLPQAINMGLLFQ</sequence>
<dbReference type="Proteomes" id="UP000317938">
    <property type="component" value="Unassembled WGS sequence"/>
</dbReference>
<keyword evidence="3" id="KW-1185">Reference proteome</keyword>
<dbReference type="EMBL" id="VNFF01000015">
    <property type="protein sequence ID" value="TVU81787.1"/>
    <property type="molecule type" value="Genomic_DNA"/>
</dbReference>
<comment type="caution">
    <text evidence="2">The sequence shown here is derived from an EMBL/GenBank/DDBJ whole genome shotgun (WGS) entry which is preliminary data.</text>
</comment>
<proteinExistence type="predicted"/>